<dbReference type="Pfam" id="PF21029">
    <property type="entry name" value="RMC1_N"/>
    <property type="match status" value="1"/>
</dbReference>
<dbReference type="GO" id="GO:0031902">
    <property type="term" value="C:late endosome membrane"/>
    <property type="evidence" value="ECO:0007669"/>
    <property type="project" value="TreeGrafter"/>
</dbReference>
<evidence type="ECO:0000313" key="3">
    <source>
        <dbReference type="Proteomes" id="UP000729913"/>
    </source>
</evidence>
<dbReference type="AlphaFoldDB" id="A0A8J5QTB0"/>
<comment type="caution">
    <text evidence="2">The sequence shown here is derived from an EMBL/GenBank/DDBJ whole genome shotgun (WGS) entry which is preliminary data.</text>
</comment>
<reference evidence="2" key="1">
    <citation type="submission" date="2020-03" db="EMBL/GenBank/DDBJ databases">
        <authorList>
            <person name="Chebbi M.A."/>
            <person name="Drezen J.M."/>
        </authorList>
    </citation>
    <scope>NUCLEOTIDE SEQUENCE</scope>
    <source>
        <tissue evidence="2">Whole body</tissue>
    </source>
</reference>
<evidence type="ECO:0000313" key="2">
    <source>
        <dbReference type="EMBL" id="KAG8034842.1"/>
    </source>
</evidence>
<dbReference type="OrthoDB" id="26384at2759"/>
<sequence length="265" mass="29489">PFARAPTNPPFSLMIPQTQTDDYQGPLSVFSCILVYILCRPFNLHQPTINTSVNLPHIRTVRRPLTVGPSDVFTFKMEDKGQVISIKFSADMNVLAIQRTYTSVEFVNYNSGTGLDVVEYSQVCKSKNATIQGFVWIHGNEILLITDHGVELFSVNPAKRSVKALKSLSLGVNWYVYCPRSNMILLSSGTIGNQMQALHITPGNLHKITKFEMEAIPAKPGKLAVSDRDVVLAVLYGTPCIIVLRHQYEANKSISAYVCVYTVHK</sequence>
<dbReference type="PANTHER" id="PTHR12897:SF4">
    <property type="entry name" value="REGULATOR OF MON1-CCZ1 COMPLEX"/>
    <property type="match status" value="1"/>
</dbReference>
<reference evidence="2" key="2">
    <citation type="submission" date="2021-04" db="EMBL/GenBank/DDBJ databases">
        <title>Genome-wide patterns of bracovirus chromosomal integration into multiple host tissues during parasitism.</title>
        <authorList>
            <person name="Chebbi M.A.C."/>
        </authorList>
    </citation>
    <scope>NUCLEOTIDE SEQUENCE</scope>
    <source>
        <tissue evidence="2">Whole body</tissue>
    </source>
</reference>
<dbReference type="Proteomes" id="UP000729913">
    <property type="component" value="Unassembled WGS sequence"/>
</dbReference>
<feature type="domain" description="Regulator of MON1-CCZ1 complex N-terminal" evidence="1">
    <location>
        <begin position="69"/>
        <end position="162"/>
    </location>
</feature>
<name>A0A8J5QTB0_9HYME</name>
<dbReference type="GO" id="GO:0005765">
    <property type="term" value="C:lysosomal membrane"/>
    <property type="evidence" value="ECO:0007669"/>
    <property type="project" value="TreeGrafter"/>
</dbReference>
<protein>
    <recommendedName>
        <fullName evidence="1">Regulator of MON1-CCZ1 complex N-terminal domain-containing protein</fullName>
    </recommendedName>
</protein>
<dbReference type="GO" id="GO:0035658">
    <property type="term" value="C:Mon1-Ccz1 complex"/>
    <property type="evidence" value="ECO:0007669"/>
    <property type="project" value="InterPro"/>
</dbReference>
<dbReference type="EMBL" id="JAAOIC020000067">
    <property type="protein sequence ID" value="KAG8034842.1"/>
    <property type="molecule type" value="Genomic_DNA"/>
</dbReference>
<keyword evidence="3" id="KW-1185">Reference proteome</keyword>
<feature type="non-terminal residue" evidence="2">
    <location>
        <position position="1"/>
    </location>
</feature>
<organism evidence="2 3">
    <name type="scientific">Cotesia typhae</name>
    <dbReference type="NCBI Taxonomy" id="2053667"/>
    <lineage>
        <taxon>Eukaryota</taxon>
        <taxon>Metazoa</taxon>
        <taxon>Ecdysozoa</taxon>
        <taxon>Arthropoda</taxon>
        <taxon>Hexapoda</taxon>
        <taxon>Insecta</taxon>
        <taxon>Pterygota</taxon>
        <taxon>Neoptera</taxon>
        <taxon>Endopterygota</taxon>
        <taxon>Hymenoptera</taxon>
        <taxon>Apocrita</taxon>
        <taxon>Ichneumonoidea</taxon>
        <taxon>Braconidae</taxon>
        <taxon>Microgastrinae</taxon>
        <taxon>Cotesia</taxon>
    </lineage>
</organism>
<dbReference type="GO" id="GO:0010506">
    <property type="term" value="P:regulation of autophagy"/>
    <property type="evidence" value="ECO:0007669"/>
    <property type="project" value="InterPro"/>
</dbReference>
<proteinExistence type="predicted"/>
<gene>
    <name evidence="2" type="ORF">G9C98_007918</name>
</gene>
<accession>A0A8J5QTB0</accession>
<dbReference type="InterPro" id="IPR049040">
    <property type="entry name" value="RMC1_N"/>
</dbReference>
<dbReference type="PANTHER" id="PTHR12897">
    <property type="entry name" value="COLON CANCER-ASSOCIATED PROTEIN MIC1"/>
    <property type="match status" value="1"/>
</dbReference>
<evidence type="ECO:0000259" key="1">
    <source>
        <dbReference type="Pfam" id="PF21029"/>
    </source>
</evidence>
<dbReference type="InterPro" id="IPR040371">
    <property type="entry name" value="RMC1"/>
</dbReference>